<evidence type="ECO:0000256" key="1">
    <source>
        <dbReference type="SAM" id="MobiDB-lite"/>
    </source>
</evidence>
<dbReference type="Proteomes" id="UP000291819">
    <property type="component" value="Unassembled WGS sequence"/>
</dbReference>
<dbReference type="RefSeq" id="WP_131030259.1">
    <property type="nucleotide sequence ID" value="NZ_SIXF01000009.1"/>
</dbReference>
<accession>A0A4Q9HCV9</accession>
<evidence type="ECO:0000313" key="4">
    <source>
        <dbReference type="Proteomes" id="UP000291819"/>
    </source>
</evidence>
<keyword evidence="4" id="KW-1185">Reference proteome</keyword>
<dbReference type="EMBL" id="SIXF01000009">
    <property type="protein sequence ID" value="TBO42240.1"/>
    <property type="molecule type" value="Genomic_DNA"/>
</dbReference>
<sequence>MTKSSQRKRIPVLSNTEKSTDRKTTQPDRLHLSSLNGDYLKLNTMSKKFNLGLAALVLGFGLIASQSAFTNKKTTYYHYKTTNGPVDQTSSWEPAGSPTGFECSGDPEVPCTIGIETSLSSYLSGKDNQAVLDSQELISAREQ</sequence>
<feature type="region of interest" description="Disordered" evidence="1">
    <location>
        <begin position="83"/>
        <end position="103"/>
    </location>
</feature>
<protein>
    <submittedName>
        <fullName evidence="3">Uncharacterized protein</fullName>
    </submittedName>
</protein>
<reference evidence="3 4" key="1">
    <citation type="submission" date="2019-02" db="EMBL/GenBank/DDBJ databases">
        <title>Pedobacter kyonggii whole genome sequence analysis.</title>
        <authorList>
            <person name="Dahal R.H."/>
        </authorList>
    </citation>
    <scope>NUCLEOTIDE SEQUENCE [LARGE SCALE GENOMIC DNA]</scope>
    <source>
        <strain evidence="3 4">K-4-11-1</strain>
    </source>
</reference>
<keyword evidence="2" id="KW-0472">Membrane</keyword>
<feature type="transmembrane region" description="Helical" evidence="2">
    <location>
        <begin position="49"/>
        <end position="69"/>
    </location>
</feature>
<dbReference type="OrthoDB" id="772559at2"/>
<feature type="compositionally biased region" description="Basic residues" evidence="1">
    <location>
        <begin position="1"/>
        <end position="10"/>
    </location>
</feature>
<keyword evidence="2" id="KW-0812">Transmembrane</keyword>
<dbReference type="AlphaFoldDB" id="A0A4Q9HCV9"/>
<evidence type="ECO:0000256" key="2">
    <source>
        <dbReference type="SAM" id="Phobius"/>
    </source>
</evidence>
<feature type="region of interest" description="Disordered" evidence="1">
    <location>
        <begin position="1"/>
        <end position="29"/>
    </location>
</feature>
<keyword evidence="2" id="KW-1133">Transmembrane helix</keyword>
<gene>
    <name evidence="3" type="ORF">EYS08_12000</name>
</gene>
<comment type="caution">
    <text evidence="3">The sequence shown here is derived from an EMBL/GenBank/DDBJ whole genome shotgun (WGS) entry which is preliminary data.</text>
</comment>
<name>A0A4Q9HCV9_9SPHI</name>
<feature type="compositionally biased region" description="Basic and acidic residues" evidence="1">
    <location>
        <begin position="18"/>
        <end position="29"/>
    </location>
</feature>
<organism evidence="3 4">
    <name type="scientific">Pedobacter kyonggii</name>
    <dbReference type="NCBI Taxonomy" id="1926871"/>
    <lineage>
        <taxon>Bacteria</taxon>
        <taxon>Pseudomonadati</taxon>
        <taxon>Bacteroidota</taxon>
        <taxon>Sphingobacteriia</taxon>
        <taxon>Sphingobacteriales</taxon>
        <taxon>Sphingobacteriaceae</taxon>
        <taxon>Pedobacter</taxon>
    </lineage>
</organism>
<evidence type="ECO:0000313" key="3">
    <source>
        <dbReference type="EMBL" id="TBO42240.1"/>
    </source>
</evidence>
<proteinExistence type="predicted"/>